<reference evidence="2 3" key="1">
    <citation type="submission" date="2014-04" db="EMBL/GenBank/DDBJ databases">
        <authorList>
            <consortium name="International Citrus Genome Consortium"/>
            <person name="Gmitter F."/>
            <person name="Chen C."/>
            <person name="Farmerie W."/>
            <person name="Harkins T."/>
            <person name="Desany B."/>
            <person name="Mohiuddin M."/>
            <person name="Kodira C."/>
            <person name="Borodovsky M."/>
            <person name="Lomsadze A."/>
            <person name="Burns P."/>
            <person name="Jenkins J."/>
            <person name="Prochnik S."/>
            <person name="Shu S."/>
            <person name="Chapman J."/>
            <person name="Pitluck S."/>
            <person name="Schmutz J."/>
            <person name="Rokhsar D."/>
        </authorList>
    </citation>
    <scope>NUCLEOTIDE SEQUENCE</scope>
</reference>
<protein>
    <submittedName>
        <fullName evidence="2">Uncharacterized protein</fullName>
    </submittedName>
</protein>
<feature type="transmembrane region" description="Helical" evidence="1">
    <location>
        <begin position="55"/>
        <end position="72"/>
    </location>
</feature>
<accession>A0A067F9L5</accession>
<keyword evidence="1" id="KW-1133">Transmembrane helix</keyword>
<feature type="transmembrane region" description="Helical" evidence="1">
    <location>
        <begin position="13"/>
        <end position="34"/>
    </location>
</feature>
<keyword evidence="3" id="KW-1185">Reference proteome</keyword>
<keyword evidence="1" id="KW-0472">Membrane</keyword>
<evidence type="ECO:0000313" key="2">
    <source>
        <dbReference type="EMBL" id="KDO59886.1"/>
    </source>
</evidence>
<sequence>MNFIIFIKDFYDIYLWIISPVRLKSYSSAASVFITKLKYEFLYYYMVVYIKREKLLIVLGFFFFFPIVRGLLKEKNKMTFY</sequence>
<dbReference type="AlphaFoldDB" id="A0A067F9L5"/>
<dbReference type="EMBL" id="KK784935">
    <property type="protein sequence ID" value="KDO59886.1"/>
    <property type="molecule type" value="Genomic_DNA"/>
</dbReference>
<dbReference type="Proteomes" id="UP000027120">
    <property type="component" value="Unassembled WGS sequence"/>
</dbReference>
<name>A0A067F9L5_CITSI</name>
<evidence type="ECO:0000256" key="1">
    <source>
        <dbReference type="SAM" id="Phobius"/>
    </source>
</evidence>
<gene>
    <name evidence="2" type="ORF">CISIN_1g034865mg</name>
</gene>
<keyword evidence="1" id="KW-0812">Transmembrane</keyword>
<evidence type="ECO:0000313" key="3">
    <source>
        <dbReference type="Proteomes" id="UP000027120"/>
    </source>
</evidence>
<organism evidence="2 3">
    <name type="scientific">Citrus sinensis</name>
    <name type="common">Sweet orange</name>
    <name type="synonym">Citrus aurantium var. sinensis</name>
    <dbReference type="NCBI Taxonomy" id="2711"/>
    <lineage>
        <taxon>Eukaryota</taxon>
        <taxon>Viridiplantae</taxon>
        <taxon>Streptophyta</taxon>
        <taxon>Embryophyta</taxon>
        <taxon>Tracheophyta</taxon>
        <taxon>Spermatophyta</taxon>
        <taxon>Magnoliopsida</taxon>
        <taxon>eudicotyledons</taxon>
        <taxon>Gunneridae</taxon>
        <taxon>Pentapetalae</taxon>
        <taxon>rosids</taxon>
        <taxon>malvids</taxon>
        <taxon>Sapindales</taxon>
        <taxon>Rutaceae</taxon>
        <taxon>Aurantioideae</taxon>
        <taxon>Citrus</taxon>
    </lineage>
</organism>
<proteinExistence type="predicted"/>